<dbReference type="RefSeq" id="WP_111598326.1">
    <property type="nucleotide sequence ID" value="NZ_QLLL01000005.1"/>
</dbReference>
<comment type="caution">
    <text evidence="11">The sequence shown here is derived from an EMBL/GenBank/DDBJ whole genome shotgun (WGS) entry which is preliminary data.</text>
</comment>
<dbReference type="Gene3D" id="3.40.50.80">
    <property type="entry name" value="Nucleotide-binding domain of ferredoxin-NADP reductase (FNR) module"/>
    <property type="match status" value="1"/>
</dbReference>
<dbReference type="InterPro" id="IPR001041">
    <property type="entry name" value="2Fe-2S_ferredoxin-type"/>
</dbReference>
<protein>
    <submittedName>
        <fullName evidence="11">Ring-1,2-phenylacetyl-CoA epoxidase subunit PaaE</fullName>
    </submittedName>
</protein>
<dbReference type="Gene3D" id="3.10.20.30">
    <property type="match status" value="1"/>
</dbReference>
<evidence type="ECO:0000259" key="10">
    <source>
        <dbReference type="PROSITE" id="PS51384"/>
    </source>
</evidence>
<dbReference type="InterPro" id="IPR017938">
    <property type="entry name" value="Riboflavin_synthase-like_b-brl"/>
</dbReference>
<dbReference type="CDD" id="cd06214">
    <property type="entry name" value="PA_degradation_oxidoreductase_like"/>
    <property type="match status" value="1"/>
</dbReference>
<keyword evidence="3" id="KW-0001">2Fe-2S</keyword>
<dbReference type="PRINTS" id="PR00371">
    <property type="entry name" value="FPNCR"/>
</dbReference>
<sequence>MAVLYLDMMNDLYIQLSVVDIVKETSDTYTYSFVAESGEPVPYKAGQFLTFVVNLHGVEYRRSYSLSSTPGIDEYLSVTVKRKENGEISRHILRHWDIGTIVTSLQPSGRFTLNTAIDLQRDIILLGAGSGITPLYSILKQTLFKESQSKVTLIYSNKNPNGTIFYAQLNALQTQYPDRFKIIYIFSEPDEQSTFSYRRISNSLLTTLAPQQIYYQAHNAQFYICGPVDYMRMCTFTLSFLGFSQEQIHKENFTIDTATHLEKIGVPPDTAEKTVHLTIHGQTHTLRIPGNKNILDVAQQQGLQLPYSCKGGVCGSCMAKCSEGKVWMAVNEVLTDKELAAGFVLTCVSYPVSDVVKIDW</sequence>
<accession>A0A327QQF2</accession>
<evidence type="ECO:0000256" key="8">
    <source>
        <dbReference type="ARBA" id="ARBA00023014"/>
    </source>
</evidence>
<dbReference type="SUPFAM" id="SSF52343">
    <property type="entry name" value="Ferredoxin reductase-like, C-terminal NADP-linked domain"/>
    <property type="match status" value="1"/>
</dbReference>
<dbReference type="InterPro" id="IPR050415">
    <property type="entry name" value="MRET"/>
</dbReference>
<dbReference type="PANTHER" id="PTHR47354:SF8">
    <property type="entry name" value="1,2-PHENYLACETYL-COA EPOXIDASE, SUBUNIT E"/>
    <property type="match status" value="1"/>
</dbReference>
<dbReference type="OrthoDB" id="9789468at2"/>
<evidence type="ECO:0000256" key="5">
    <source>
        <dbReference type="ARBA" id="ARBA00022827"/>
    </source>
</evidence>
<evidence type="ECO:0000313" key="12">
    <source>
        <dbReference type="Proteomes" id="UP000249547"/>
    </source>
</evidence>
<keyword evidence="2" id="KW-0285">Flavoprotein</keyword>
<dbReference type="InterPro" id="IPR036010">
    <property type="entry name" value="2Fe-2S_ferredoxin-like_sf"/>
</dbReference>
<keyword evidence="12" id="KW-1185">Reference proteome</keyword>
<dbReference type="InterPro" id="IPR001709">
    <property type="entry name" value="Flavoprot_Pyr_Nucl_cyt_Rdtase"/>
</dbReference>
<name>A0A327QQF2_9BACT</name>
<dbReference type="PANTHER" id="PTHR47354">
    <property type="entry name" value="NADH OXIDOREDUCTASE HCR"/>
    <property type="match status" value="1"/>
</dbReference>
<comment type="cofactor">
    <cofactor evidence="1">
        <name>FAD</name>
        <dbReference type="ChEBI" id="CHEBI:57692"/>
    </cofactor>
</comment>
<dbReference type="GO" id="GO:0016491">
    <property type="term" value="F:oxidoreductase activity"/>
    <property type="evidence" value="ECO:0007669"/>
    <property type="project" value="UniProtKB-KW"/>
</dbReference>
<dbReference type="PROSITE" id="PS00197">
    <property type="entry name" value="2FE2S_FER_1"/>
    <property type="match status" value="1"/>
</dbReference>
<keyword evidence="4" id="KW-0479">Metal-binding</keyword>
<dbReference type="SUPFAM" id="SSF63380">
    <property type="entry name" value="Riboflavin synthase domain-like"/>
    <property type="match status" value="1"/>
</dbReference>
<keyword evidence="5" id="KW-0274">FAD</keyword>
<dbReference type="InterPro" id="IPR039261">
    <property type="entry name" value="FNR_nucleotide-bd"/>
</dbReference>
<dbReference type="GO" id="GO:0050660">
    <property type="term" value="F:flavin adenine dinucleotide binding"/>
    <property type="evidence" value="ECO:0007669"/>
    <property type="project" value="TreeGrafter"/>
</dbReference>
<dbReference type="EMBL" id="QLLL01000005">
    <property type="protein sequence ID" value="RAJ04007.1"/>
    <property type="molecule type" value="Genomic_DNA"/>
</dbReference>
<dbReference type="GO" id="GO:0046872">
    <property type="term" value="F:metal ion binding"/>
    <property type="evidence" value="ECO:0007669"/>
    <property type="project" value="UniProtKB-KW"/>
</dbReference>
<dbReference type="AlphaFoldDB" id="A0A327QQF2"/>
<dbReference type="InterPro" id="IPR006058">
    <property type="entry name" value="2Fe2S_fd_BS"/>
</dbReference>
<evidence type="ECO:0000256" key="3">
    <source>
        <dbReference type="ARBA" id="ARBA00022714"/>
    </source>
</evidence>
<dbReference type="CDD" id="cd00207">
    <property type="entry name" value="fer2"/>
    <property type="match status" value="1"/>
</dbReference>
<gene>
    <name evidence="11" type="ORF">LX64_02884</name>
</gene>
<evidence type="ECO:0000256" key="6">
    <source>
        <dbReference type="ARBA" id="ARBA00023002"/>
    </source>
</evidence>
<organism evidence="11 12">
    <name type="scientific">Chitinophaga skermanii</name>
    <dbReference type="NCBI Taxonomy" id="331697"/>
    <lineage>
        <taxon>Bacteria</taxon>
        <taxon>Pseudomonadati</taxon>
        <taxon>Bacteroidota</taxon>
        <taxon>Chitinophagia</taxon>
        <taxon>Chitinophagales</taxon>
        <taxon>Chitinophagaceae</taxon>
        <taxon>Chitinophaga</taxon>
    </lineage>
</organism>
<evidence type="ECO:0000256" key="4">
    <source>
        <dbReference type="ARBA" id="ARBA00022723"/>
    </source>
</evidence>
<feature type="domain" description="2Fe-2S ferredoxin-type" evidence="9">
    <location>
        <begin position="273"/>
        <end position="360"/>
    </location>
</feature>
<evidence type="ECO:0000256" key="2">
    <source>
        <dbReference type="ARBA" id="ARBA00022630"/>
    </source>
</evidence>
<evidence type="ECO:0000256" key="1">
    <source>
        <dbReference type="ARBA" id="ARBA00001974"/>
    </source>
</evidence>
<dbReference type="Proteomes" id="UP000249547">
    <property type="component" value="Unassembled WGS sequence"/>
</dbReference>
<dbReference type="InterPro" id="IPR017927">
    <property type="entry name" value="FAD-bd_FR_type"/>
</dbReference>
<keyword evidence="7" id="KW-0408">Iron</keyword>
<dbReference type="PROSITE" id="PS51085">
    <property type="entry name" value="2FE2S_FER_2"/>
    <property type="match status" value="1"/>
</dbReference>
<keyword evidence="6" id="KW-0560">Oxidoreductase</keyword>
<dbReference type="Pfam" id="PF00970">
    <property type="entry name" value="FAD_binding_6"/>
    <property type="match status" value="1"/>
</dbReference>
<dbReference type="InterPro" id="IPR012675">
    <property type="entry name" value="Beta-grasp_dom_sf"/>
</dbReference>
<keyword evidence="8" id="KW-0411">Iron-sulfur</keyword>
<dbReference type="Gene3D" id="2.40.30.10">
    <property type="entry name" value="Translation factors"/>
    <property type="match status" value="1"/>
</dbReference>
<dbReference type="GO" id="GO:0051537">
    <property type="term" value="F:2 iron, 2 sulfur cluster binding"/>
    <property type="evidence" value="ECO:0007669"/>
    <property type="project" value="UniProtKB-KW"/>
</dbReference>
<dbReference type="Pfam" id="PF00175">
    <property type="entry name" value="NAD_binding_1"/>
    <property type="match status" value="1"/>
</dbReference>
<evidence type="ECO:0000313" key="11">
    <source>
        <dbReference type="EMBL" id="RAJ04007.1"/>
    </source>
</evidence>
<dbReference type="PROSITE" id="PS51384">
    <property type="entry name" value="FAD_FR"/>
    <property type="match status" value="1"/>
</dbReference>
<evidence type="ECO:0000259" key="9">
    <source>
        <dbReference type="PROSITE" id="PS51085"/>
    </source>
</evidence>
<dbReference type="InterPro" id="IPR008333">
    <property type="entry name" value="Cbr1-like_FAD-bd_dom"/>
</dbReference>
<dbReference type="InterPro" id="IPR001433">
    <property type="entry name" value="OxRdtase_FAD/NAD-bd"/>
</dbReference>
<reference evidence="11 12" key="1">
    <citation type="submission" date="2018-06" db="EMBL/GenBank/DDBJ databases">
        <title>Genomic Encyclopedia of Archaeal and Bacterial Type Strains, Phase II (KMG-II): from individual species to whole genera.</title>
        <authorList>
            <person name="Goeker M."/>
        </authorList>
    </citation>
    <scope>NUCLEOTIDE SEQUENCE [LARGE SCALE GENOMIC DNA]</scope>
    <source>
        <strain evidence="11 12">DSM 23857</strain>
    </source>
</reference>
<proteinExistence type="predicted"/>
<evidence type="ECO:0000256" key="7">
    <source>
        <dbReference type="ARBA" id="ARBA00023004"/>
    </source>
</evidence>
<feature type="domain" description="FAD-binding FR-type" evidence="10">
    <location>
        <begin position="11"/>
        <end position="114"/>
    </location>
</feature>
<dbReference type="Pfam" id="PF00111">
    <property type="entry name" value="Fer2"/>
    <property type="match status" value="1"/>
</dbReference>
<dbReference type="SUPFAM" id="SSF54292">
    <property type="entry name" value="2Fe-2S ferredoxin-like"/>
    <property type="match status" value="1"/>
</dbReference>